<dbReference type="OrthoDB" id="1669814at2759"/>
<proteinExistence type="predicted"/>
<evidence type="ECO:0000313" key="3">
    <source>
        <dbReference type="Proteomes" id="UP000326950"/>
    </source>
</evidence>
<dbReference type="AlphaFoldDB" id="A0A5N6UE50"/>
<organism evidence="2 3">
    <name type="scientific">Aspergillus tamarii</name>
    <dbReference type="NCBI Taxonomy" id="41984"/>
    <lineage>
        <taxon>Eukaryota</taxon>
        <taxon>Fungi</taxon>
        <taxon>Dikarya</taxon>
        <taxon>Ascomycota</taxon>
        <taxon>Pezizomycotina</taxon>
        <taxon>Eurotiomycetes</taxon>
        <taxon>Eurotiomycetidae</taxon>
        <taxon>Eurotiales</taxon>
        <taxon>Aspergillaceae</taxon>
        <taxon>Aspergillus</taxon>
        <taxon>Aspergillus subgen. Circumdati</taxon>
    </lineage>
</organism>
<keyword evidence="1" id="KW-0472">Membrane</keyword>
<reference evidence="2 3" key="1">
    <citation type="submission" date="2019-04" db="EMBL/GenBank/DDBJ databases">
        <title>Friends and foes A comparative genomics study of 23 Aspergillus species from section Flavi.</title>
        <authorList>
            <consortium name="DOE Joint Genome Institute"/>
            <person name="Kjaerbolling I."/>
            <person name="Vesth T."/>
            <person name="Frisvad J.C."/>
            <person name="Nybo J.L."/>
            <person name="Theobald S."/>
            <person name="Kildgaard S."/>
            <person name="Isbrandt T."/>
            <person name="Kuo A."/>
            <person name="Sato A."/>
            <person name="Lyhne E.K."/>
            <person name="Kogle M.E."/>
            <person name="Wiebenga A."/>
            <person name="Kun R.S."/>
            <person name="Lubbers R.J."/>
            <person name="Makela M.R."/>
            <person name="Barry K."/>
            <person name="Chovatia M."/>
            <person name="Clum A."/>
            <person name="Daum C."/>
            <person name="Haridas S."/>
            <person name="He G."/>
            <person name="LaButti K."/>
            <person name="Lipzen A."/>
            <person name="Mondo S."/>
            <person name="Riley R."/>
            <person name="Salamov A."/>
            <person name="Simmons B.A."/>
            <person name="Magnuson J.K."/>
            <person name="Henrissat B."/>
            <person name="Mortensen U.H."/>
            <person name="Larsen T.O."/>
            <person name="Devries R.P."/>
            <person name="Grigoriev I.V."/>
            <person name="Machida M."/>
            <person name="Baker S.E."/>
            <person name="Andersen M.R."/>
        </authorList>
    </citation>
    <scope>NUCLEOTIDE SEQUENCE [LARGE SCALE GENOMIC DNA]</scope>
    <source>
        <strain evidence="2 3">CBS 117626</strain>
    </source>
</reference>
<keyword evidence="1" id="KW-0812">Transmembrane</keyword>
<feature type="transmembrane region" description="Helical" evidence="1">
    <location>
        <begin position="324"/>
        <end position="341"/>
    </location>
</feature>
<keyword evidence="3" id="KW-1185">Reference proteome</keyword>
<sequence>MIRPAPYYLLALGILGVSSIWGFVGYWGRMFDNFDTIVATGHLPDGRVMRMRYTGLDALDHRMTPVIAFYEVLSNGLSTGPRMLFFNINFVVVCTNVWVMIESRRRGVQSAALKYPFLFMILWNFIGAALIQPHYLYLIVQGNLKQRDPTIPRHEAIALFLTTISAILCPSLLFAPVWLQVSTWTHHGLVALFHATPVLLAITLSINMRILGSPAGRFLTGSSAENDPQRHPDQPWLVGSYILAGVVSGTVHLFTVITALKTRNPDATLSRLFVPTWERLATANTLPLSWIRQGSNTSAINSNGIGTANKIAEVLEQFHLFSQFDWIVVSLACIVFTYLLLSRARGIKPVRRDLDTLHPRMSDVEKRDLGLLLLGTIVLGPGAAGSFGLAVRESKLRQQWNWATKAQ</sequence>
<feature type="transmembrane region" description="Helical" evidence="1">
    <location>
        <begin position="369"/>
        <end position="391"/>
    </location>
</feature>
<feature type="transmembrane region" description="Helical" evidence="1">
    <location>
        <begin position="236"/>
        <end position="260"/>
    </location>
</feature>
<feature type="transmembrane region" description="Helical" evidence="1">
    <location>
        <begin position="113"/>
        <end position="136"/>
    </location>
</feature>
<protein>
    <submittedName>
        <fullName evidence="2">Uncharacterized protein</fullName>
    </submittedName>
</protein>
<gene>
    <name evidence="2" type="ORF">BDV40DRAFT_305650</name>
</gene>
<keyword evidence="1" id="KW-1133">Transmembrane helix</keyword>
<feature type="transmembrane region" description="Helical" evidence="1">
    <location>
        <begin position="156"/>
        <end position="179"/>
    </location>
</feature>
<name>A0A5N6UE50_ASPTM</name>
<evidence type="ECO:0000313" key="2">
    <source>
        <dbReference type="EMBL" id="KAE8156905.1"/>
    </source>
</evidence>
<accession>A0A5N6UE50</accession>
<dbReference type="Proteomes" id="UP000326950">
    <property type="component" value="Unassembled WGS sequence"/>
</dbReference>
<dbReference type="EMBL" id="ML738742">
    <property type="protein sequence ID" value="KAE8156905.1"/>
    <property type="molecule type" value="Genomic_DNA"/>
</dbReference>
<feature type="transmembrane region" description="Helical" evidence="1">
    <location>
        <begin position="191"/>
        <end position="211"/>
    </location>
</feature>
<evidence type="ECO:0000256" key="1">
    <source>
        <dbReference type="SAM" id="Phobius"/>
    </source>
</evidence>
<feature type="transmembrane region" description="Helical" evidence="1">
    <location>
        <begin position="83"/>
        <end position="101"/>
    </location>
</feature>
<feature type="transmembrane region" description="Helical" evidence="1">
    <location>
        <begin position="7"/>
        <end position="27"/>
    </location>
</feature>